<proteinExistence type="predicted"/>
<evidence type="ECO:0000313" key="2">
    <source>
        <dbReference type="EMBL" id="MPC63663.1"/>
    </source>
</evidence>
<dbReference type="EMBL" id="VSRR010021101">
    <property type="protein sequence ID" value="MPC63663.1"/>
    <property type="molecule type" value="Genomic_DNA"/>
</dbReference>
<evidence type="ECO:0000313" key="3">
    <source>
        <dbReference type="Proteomes" id="UP000324222"/>
    </source>
</evidence>
<evidence type="ECO:0000256" key="1">
    <source>
        <dbReference type="SAM" id="MobiDB-lite"/>
    </source>
</evidence>
<accession>A0A5B7H0W1</accession>
<keyword evidence="3" id="KW-1185">Reference proteome</keyword>
<organism evidence="2 3">
    <name type="scientific">Portunus trituberculatus</name>
    <name type="common">Swimming crab</name>
    <name type="synonym">Neptunus trituberculatus</name>
    <dbReference type="NCBI Taxonomy" id="210409"/>
    <lineage>
        <taxon>Eukaryota</taxon>
        <taxon>Metazoa</taxon>
        <taxon>Ecdysozoa</taxon>
        <taxon>Arthropoda</taxon>
        <taxon>Crustacea</taxon>
        <taxon>Multicrustacea</taxon>
        <taxon>Malacostraca</taxon>
        <taxon>Eumalacostraca</taxon>
        <taxon>Eucarida</taxon>
        <taxon>Decapoda</taxon>
        <taxon>Pleocyemata</taxon>
        <taxon>Brachyura</taxon>
        <taxon>Eubrachyura</taxon>
        <taxon>Portunoidea</taxon>
        <taxon>Portunidae</taxon>
        <taxon>Portuninae</taxon>
        <taxon>Portunus</taxon>
    </lineage>
</organism>
<comment type="caution">
    <text evidence="2">The sequence shown here is derived from an EMBL/GenBank/DDBJ whole genome shotgun (WGS) entry which is preliminary data.</text>
</comment>
<sequence length="73" mass="8372">MKYAEYRLIMDIPKLLPRPGPSEPGCSFRMEEEEEEEKEDKGRGGGFRLKNPADFEEIERLVRGGGSAPFREL</sequence>
<protein>
    <submittedName>
        <fullName evidence="2">Uncharacterized protein</fullName>
    </submittedName>
</protein>
<feature type="region of interest" description="Disordered" evidence="1">
    <location>
        <begin position="17"/>
        <end position="50"/>
    </location>
</feature>
<dbReference type="AlphaFoldDB" id="A0A5B7H0W1"/>
<name>A0A5B7H0W1_PORTR</name>
<reference evidence="2 3" key="1">
    <citation type="submission" date="2019-05" db="EMBL/GenBank/DDBJ databases">
        <title>Another draft genome of Portunus trituberculatus and its Hox gene families provides insights of decapod evolution.</title>
        <authorList>
            <person name="Jeong J.-H."/>
            <person name="Song I."/>
            <person name="Kim S."/>
            <person name="Choi T."/>
            <person name="Kim D."/>
            <person name="Ryu S."/>
            <person name="Kim W."/>
        </authorList>
    </citation>
    <scope>NUCLEOTIDE SEQUENCE [LARGE SCALE GENOMIC DNA]</scope>
    <source>
        <tissue evidence="2">Muscle</tissue>
    </source>
</reference>
<gene>
    <name evidence="2" type="ORF">E2C01_057764</name>
</gene>
<dbReference type="Proteomes" id="UP000324222">
    <property type="component" value="Unassembled WGS sequence"/>
</dbReference>